<comment type="caution">
    <text evidence="3">The sequence shown here is derived from an EMBL/GenBank/DDBJ whole genome shotgun (WGS) entry which is preliminary data.</text>
</comment>
<dbReference type="AlphaFoldDB" id="A0A3N0YUL9"/>
<evidence type="ECO:0000313" key="3">
    <source>
        <dbReference type="EMBL" id="ROL49388.1"/>
    </source>
</evidence>
<proteinExistence type="predicted"/>
<organism evidence="3 4">
    <name type="scientific">Anabarilius grahami</name>
    <name type="common">Kanglang fish</name>
    <name type="synonym">Barilius grahami</name>
    <dbReference type="NCBI Taxonomy" id="495550"/>
    <lineage>
        <taxon>Eukaryota</taxon>
        <taxon>Metazoa</taxon>
        <taxon>Chordata</taxon>
        <taxon>Craniata</taxon>
        <taxon>Vertebrata</taxon>
        <taxon>Euteleostomi</taxon>
        <taxon>Actinopterygii</taxon>
        <taxon>Neopterygii</taxon>
        <taxon>Teleostei</taxon>
        <taxon>Ostariophysi</taxon>
        <taxon>Cypriniformes</taxon>
        <taxon>Xenocyprididae</taxon>
        <taxon>Xenocypridinae</taxon>
        <taxon>Xenocypridinae incertae sedis</taxon>
        <taxon>Anabarilius</taxon>
    </lineage>
</organism>
<accession>A0A3N0YUL9</accession>
<feature type="chain" id="PRO_5018287241" evidence="2">
    <location>
        <begin position="18"/>
        <end position="85"/>
    </location>
</feature>
<reference evidence="3 4" key="1">
    <citation type="submission" date="2018-10" db="EMBL/GenBank/DDBJ databases">
        <title>Genome assembly for a Yunnan-Guizhou Plateau 3E fish, Anabarilius grahami (Regan), and its evolutionary and genetic applications.</title>
        <authorList>
            <person name="Jiang W."/>
        </authorList>
    </citation>
    <scope>NUCLEOTIDE SEQUENCE [LARGE SCALE GENOMIC DNA]</scope>
    <source>
        <strain evidence="3">AG-KIZ</strain>
        <tissue evidence="3">Muscle</tissue>
    </source>
</reference>
<keyword evidence="2" id="KW-0732">Signal</keyword>
<evidence type="ECO:0000256" key="1">
    <source>
        <dbReference type="SAM" id="MobiDB-lite"/>
    </source>
</evidence>
<feature type="signal peptide" evidence="2">
    <location>
        <begin position="1"/>
        <end position="17"/>
    </location>
</feature>
<feature type="region of interest" description="Disordered" evidence="1">
    <location>
        <begin position="29"/>
        <end position="51"/>
    </location>
</feature>
<keyword evidence="4" id="KW-1185">Reference proteome</keyword>
<feature type="compositionally biased region" description="Basic and acidic residues" evidence="1">
    <location>
        <begin position="29"/>
        <end position="45"/>
    </location>
</feature>
<dbReference type="EMBL" id="RJVU01026577">
    <property type="protein sequence ID" value="ROL49388.1"/>
    <property type="molecule type" value="Genomic_DNA"/>
</dbReference>
<name>A0A3N0YUL9_ANAGA</name>
<protein>
    <submittedName>
        <fullName evidence="3">Pleckstrin homology domain-containing family H member 3</fullName>
    </submittedName>
</protein>
<gene>
    <name evidence="3" type="ORF">DPX16_15714</name>
</gene>
<dbReference type="Proteomes" id="UP000281406">
    <property type="component" value="Unassembled WGS sequence"/>
</dbReference>
<sequence>MPLQGLWWLVCCRQGFSLLARDHGEKEEEESFELRNQDEHTHTGREPPVQHGTFLQGCAKALKHDATEWHRLRHTLTHTLRSASL</sequence>
<evidence type="ECO:0000313" key="4">
    <source>
        <dbReference type="Proteomes" id="UP000281406"/>
    </source>
</evidence>
<dbReference type="OrthoDB" id="6108017at2759"/>
<evidence type="ECO:0000256" key="2">
    <source>
        <dbReference type="SAM" id="SignalP"/>
    </source>
</evidence>